<keyword evidence="4 6" id="KW-0732">Signal</keyword>
<keyword evidence="5" id="KW-0574">Periplasm</keyword>
<dbReference type="RefSeq" id="WP_157396588.1">
    <property type="nucleotide sequence ID" value="NZ_WSEL01000003.1"/>
</dbReference>
<comment type="caution">
    <text evidence="7">The sequence shown here is derived from an EMBL/GenBank/DDBJ whole genome shotgun (WGS) entry which is preliminary data.</text>
</comment>
<dbReference type="CDD" id="cd13589">
    <property type="entry name" value="PBP2_polyamine_RpCGA009"/>
    <property type="match status" value="1"/>
</dbReference>
<dbReference type="GO" id="GO:0015888">
    <property type="term" value="P:thiamine transport"/>
    <property type="evidence" value="ECO:0007669"/>
    <property type="project" value="TreeGrafter"/>
</dbReference>
<dbReference type="EMBL" id="WSEL01000003">
    <property type="protein sequence ID" value="MVQ28487.1"/>
    <property type="molecule type" value="Genomic_DNA"/>
</dbReference>
<organism evidence="7 8">
    <name type="scientific">Ramlibacter pinisoli</name>
    <dbReference type="NCBI Taxonomy" id="2682844"/>
    <lineage>
        <taxon>Bacteria</taxon>
        <taxon>Pseudomonadati</taxon>
        <taxon>Pseudomonadota</taxon>
        <taxon>Betaproteobacteria</taxon>
        <taxon>Burkholderiales</taxon>
        <taxon>Comamonadaceae</taxon>
        <taxon>Ramlibacter</taxon>
    </lineage>
</organism>
<name>A0A6N8INQ1_9BURK</name>
<proteinExistence type="inferred from homology"/>
<gene>
    <name evidence="7" type="ORF">GON04_03450</name>
</gene>
<evidence type="ECO:0000256" key="2">
    <source>
        <dbReference type="ARBA" id="ARBA00008520"/>
    </source>
</evidence>
<evidence type="ECO:0000313" key="7">
    <source>
        <dbReference type="EMBL" id="MVQ28487.1"/>
    </source>
</evidence>
<dbReference type="PANTHER" id="PTHR30006:SF3">
    <property type="entry name" value="THIAMINE-BINDING PERIPLASMIC PROTEIN"/>
    <property type="match status" value="1"/>
</dbReference>
<evidence type="ECO:0000256" key="3">
    <source>
        <dbReference type="ARBA" id="ARBA00022448"/>
    </source>
</evidence>
<feature type="signal peptide" evidence="6">
    <location>
        <begin position="1"/>
        <end position="21"/>
    </location>
</feature>
<dbReference type="PANTHER" id="PTHR30006">
    <property type="entry name" value="THIAMINE-BINDING PERIPLASMIC PROTEIN-RELATED"/>
    <property type="match status" value="1"/>
</dbReference>
<dbReference type="Proteomes" id="UP000469385">
    <property type="component" value="Unassembled WGS sequence"/>
</dbReference>
<dbReference type="SUPFAM" id="SSF53850">
    <property type="entry name" value="Periplasmic binding protein-like II"/>
    <property type="match status" value="1"/>
</dbReference>
<dbReference type="Pfam" id="PF13416">
    <property type="entry name" value="SBP_bac_8"/>
    <property type="match status" value="1"/>
</dbReference>
<dbReference type="AlphaFoldDB" id="A0A6N8INQ1"/>
<dbReference type="Gene3D" id="3.40.190.10">
    <property type="entry name" value="Periplasmic binding protein-like II"/>
    <property type="match status" value="2"/>
</dbReference>
<dbReference type="GO" id="GO:0030975">
    <property type="term" value="F:thiamine binding"/>
    <property type="evidence" value="ECO:0007669"/>
    <property type="project" value="TreeGrafter"/>
</dbReference>
<sequence length="359" mass="39490">MQTFRIARCLVALLGAGAVFAAGAQQRTLTVITGGGLQGESNVKAFVEPFEKETGIKVIAVKDQATLSSFKLKVQSGNVDFDLAAMTPPNIGILARDNLLEAIDYKQFDSALMDKLPRESKTPWGVQSFSFAWVLGFSEASFPVGKPAPESWADFWDVKKFPGTRTLEGGTLGSEGPLEEALLADGVPVDKLYPLDIDRAFRSLDKIKPHIRKWWKVGSEQMQLFQSGGANIGMGYDGRFTALTQAGKPMRISWNQAKMSGIYWVIPKGAKNVKEAHKFIEFASRPDRQAAFATLTGYGPSNPAAFDMISKELAATMVSSPENRKRAYMVNFDWYGQVGADGKTNSERIAERWNAWITQ</sequence>
<keyword evidence="3" id="KW-0813">Transport</keyword>
<dbReference type="GO" id="GO:0030976">
    <property type="term" value="F:thiamine pyrophosphate binding"/>
    <property type="evidence" value="ECO:0007669"/>
    <property type="project" value="TreeGrafter"/>
</dbReference>
<feature type="chain" id="PRO_5026995858" evidence="6">
    <location>
        <begin position="22"/>
        <end position="359"/>
    </location>
</feature>
<evidence type="ECO:0000256" key="1">
    <source>
        <dbReference type="ARBA" id="ARBA00004418"/>
    </source>
</evidence>
<evidence type="ECO:0000256" key="5">
    <source>
        <dbReference type="ARBA" id="ARBA00022764"/>
    </source>
</evidence>
<reference evidence="7 8" key="1">
    <citation type="submission" date="2019-12" db="EMBL/GenBank/DDBJ databases">
        <authorList>
            <person name="Huq M.A."/>
        </authorList>
    </citation>
    <scope>NUCLEOTIDE SEQUENCE [LARGE SCALE GENOMIC DNA]</scope>
    <source>
        <strain evidence="7 8">MAH-25</strain>
    </source>
</reference>
<evidence type="ECO:0000256" key="6">
    <source>
        <dbReference type="SAM" id="SignalP"/>
    </source>
</evidence>
<protein>
    <submittedName>
        <fullName evidence="7">Extracellular solute-binding protein</fullName>
    </submittedName>
</protein>
<evidence type="ECO:0000313" key="8">
    <source>
        <dbReference type="Proteomes" id="UP000469385"/>
    </source>
</evidence>
<accession>A0A6N8INQ1</accession>
<comment type="subcellular location">
    <subcellularLocation>
        <location evidence="1">Periplasm</location>
    </subcellularLocation>
</comment>
<keyword evidence="8" id="KW-1185">Reference proteome</keyword>
<dbReference type="InterPro" id="IPR006059">
    <property type="entry name" value="SBP"/>
</dbReference>
<dbReference type="GO" id="GO:0030288">
    <property type="term" value="C:outer membrane-bounded periplasmic space"/>
    <property type="evidence" value="ECO:0007669"/>
    <property type="project" value="TreeGrafter"/>
</dbReference>
<comment type="similarity">
    <text evidence="2">Belongs to the bacterial solute-binding protein 1 family.</text>
</comment>
<evidence type="ECO:0000256" key="4">
    <source>
        <dbReference type="ARBA" id="ARBA00022729"/>
    </source>
</evidence>